<reference evidence="1 2" key="1">
    <citation type="submission" date="2019-01" db="EMBL/GenBank/DDBJ databases">
        <title>Coherence of Microcystis species and biogeography revealed through population genomics.</title>
        <authorList>
            <person name="Perez-Carrascal O.M."/>
            <person name="Terrat Y."/>
            <person name="Giani A."/>
            <person name="Fortin N."/>
            <person name="Tromas N."/>
            <person name="Shapiro B.J."/>
        </authorList>
    </citation>
    <scope>NUCLEOTIDE SEQUENCE [LARGE SCALE GENOMIC DNA]</scope>
    <source>
        <strain evidence="1">Mf_QC_C_20070823_S10D</strain>
    </source>
</reference>
<name>A0A552KNL3_9CHRO</name>
<dbReference type="EMBL" id="SFAM01000139">
    <property type="protein sequence ID" value="TRV09583.1"/>
    <property type="molecule type" value="Genomic_DNA"/>
</dbReference>
<sequence length="83" mass="9516">MIYRSFPHITLKSVLARLAYCQKPCWLSYSLCDNFNLYSSDRSLCPLCLCGSFHDRTVRNLNCLLRRGKRQEAKGNSKAIGGR</sequence>
<organism evidence="1 2">
    <name type="scientific">Microcystis flos-aquae Mf_QC_C_20070823_S10D</name>
    <dbReference type="NCBI Taxonomy" id="2486236"/>
    <lineage>
        <taxon>Bacteria</taxon>
        <taxon>Bacillati</taxon>
        <taxon>Cyanobacteriota</taxon>
        <taxon>Cyanophyceae</taxon>
        <taxon>Oscillatoriophycideae</taxon>
        <taxon>Chroococcales</taxon>
        <taxon>Microcystaceae</taxon>
        <taxon>Microcystis</taxon>
    </lineage>
</organism>
<comment type="caution">
    <text evidence="1">The sequence shown here is derived from an EMBL/GenBank/DDBJ whole genome shotgun (WGS) entry which is preliminary data.</text>
</comment>
<protein>
    <submittedName>
        <fullName evidence="1">Uncharacterized protein</fullName>
    </submittedName>
</protein>
<proteinExistence type="predicted"/>
<dbReference type="Proteomes" id="UP000315868">
    <property type="component" value="Unassembled WGS sequence"/>
</dbReference>
<dbReference type="AlphaFoldDB" id="A0A552KNL3"/>
<evidence type="ECO:0000313" key="1">
    <source>
        <dbReference type="EMBL" id="TRV09583.1"/>
    </source>
</evidence>
<evidence type="ECO:0000313" key="2">
    <source>
        <dbReference type="Proteomes" id="UP000315868"/>
    </source>
</evidence>
<accession>A0A552KNL3</accession>
<gene>
    <name evidence="1" type="ORF">EWV45_15405</name>
</gene>